<feature type="binding site" evidence="13">
    <location>
        <position position="168"/>
    </location>
    <ligand>
        <name>FMN</name>
        <dbReference type="ChEBI" id="CHEBI:58210"/>
    </ligand>
</feature>
<name>A0A261EP50_9BIFI</name>
<dbReference type="GO" id="GO:0006212">
    <property type="term" value="P:uracil catabolic process"/>
    <property type="evidence" value="ECO:0007669"/>
    <property type="project" value="TreeGrafter"/>
</dbReference>
<dbReference type="UniPathway" id="UPA00070"/>
<keyword evidence="7 13" id="KW-0665">Pyrimidine biosynthesis</keyword>
<evidence type="ECO:0000256" key="6">
    <source>
        <dbReference type="ARBA" id="ARBA00022643"/>
    </source>
</evidence>
<dbReference type="Proteomes" id="UP000216004">
    <property type="component" value="Unassembled WGS sequence"/>
</dbReference>
<feature type="binding site" evidence="13">
    <location>
        <position position="194"/>
    </location>
    <ligand>
        <name>FMN</name>
        <dbReference type="ChEBI" id="CHEBI:58210"/>
    </ligand>
</feature>
<evidence type="ECO:0000256" key="2">
    <source>
        <dbReference type="ARBA" id="ARBA00004725"/>
    </source>
</evidence>
<evidence type="ECO:0000256" key="1">
    <source>
        <dbReference type="ARBA" id="ARBA00004496"/>
    </source>
</evidence>
<evidence type="ECO:0000256" key="7">
    <source>
        <dbReference type="ARBA" id="ARBA00022975"/>
    </source>
</evidence>
<evidence type="ECO:0000256" key="10">
    <source>
        <dbReference type="ARBA" id="ARBA00048792"/>
    </source>
</evidence>
<dbReference type="OrthoDB" id="9794954at2"/>
<comment type="subcellular location">
    <subcellularLocation>
        <location evidence="1 13">Cytoplasm</location>
    </subcellularLocation>
</comment>
<dbReference type="GO" id="GO:0006210">
    <property type="term" value="P:thymine catabolic process"/>
    <property type="evidence" value="ECO:0007669"/>
    <property type="project" value="TreeGrafter"/>
</dbReference>
<dbReference type="GO" id="GO:0044205">
    <property type="term" value="P:'de novo' UMP biosynthetic process"/>
    <property type="evidence" value="ECO:0007669"/>
    <property type="project" value="UniProtKB-UniRule"/>
</dbReference>
<feature type="binding site" evidence="13">
    <location>
        <begin position="195"/>
        <end position="196"/>
    </location>
    <ligand>
        <name>substrate</name>
    </ligand>
</feature>
<feature type="binding site" evidence="13">
    <location>
        <begin position="268"/>
        <end position="269"/>
    </location>
    <ligand>
        <name>FMN</name>
        <dbReference type="ChEBI" id="CHEBI:58210"/>
    </ligand>
</feature>
<comment type="function">
    <text evidence="13">Catalyzes the conversion of dihydroorotate to orotate.</text>
</comment>
<dbReference type="InterPro" id="IPR012135">
    <property type="entry name" value="Dihydroorotate_DH_1_2"/>
</dbReference>
<evidence type="ECO:0000256" key="13">
    <source>
        <dbReference type="HAMAP-Rule" id="MF_00224"/>
    </source>
</evidence>
<evidence type="ECO:0000256" key="5">
    <source>
        <dbReference type="ARBA" id="ARBA00022630"/>
    </source>
</evidence>
<feature type="binding site" evidence="13">
    <location>
        <position position="220"/>
    </location>
    <ligand>
        <name>FMN</name>
        <dbReference type="ChEBI" id="CHEBI:58210"/>
    </ligand>
</feature>
<dbReference type="EC" id="1.3.-.-" evidence="13"/>
<proteinExistence type="inferred from homology"/>
<evidence type="ECO:0000313" key="15">
    <source>
        <dbReference type="EMBL" id="OZG48637.1"/>
    </source>
</evidence>
<sequence>MSNISVNLPGLKLKHPVMPASGTFGFGDVPAAQQFDLNKLGGLVLKTTTPHERVGNPQPQIAVLDNGVLNSVGLTNPGVERVISDKLPRLKTEYPDLPIMASVGGESKKDSLAVAQQLCASHMVDALEINLSCPNVAQGGMNFGVHPDVVEEITSSIASVVDIPIYVKLTPNVTNIQDIAVAAENGGANGLALINTVMGMRIDIRTRKPLLGNNIGGYSGTSVKPIALYMIHQVHQVTQLPIIGMGGIESAQDVVEFMLAGAHAVEVGSAHFHNPLICIQIAEELPGLLDELGIDDINDVVGQVELNEAVSSNSLA</sequence>
<gene>
    <name evidence="13" type="primary">pyrD</name>
    <name evidence="15" type="ORF">BOCO_1333</name>
</gene>
<comment type="catalytic activity">
    <reaction evidence="10">
        <text>5,6-dihydrouracil + NAD(+) = uracil + NADH + H(+)</text>
        <dbReference type="Rhea" id="RHEA:20189"/>
        <dbReference type="ChEBI" id="CHEBI:15378"/>
        <dbReference type="ChEBI" id="CHEBI:15901"/>
        <dbReference type="ChEBI" id="CHEBI:17568"/>
        <dbReference type="ChEBI" id="CHEBI:57540"/>
        <dbReference type="ChEBI" id="CHEBI:57945"/>
        <dbReference type="EC" id="1.3.1.1"/>
    </reaction>
</comment>
<dbReference type="NCBIfam" id="TIGR01037">
    <property type="entry name" value="pyrD_sub1_fam"/>
    <property type="match status" value="1"/>
</dbReference>
<dbReference type="Pfam" id="PF01180">
    <property type="entry name" value="DHO_dh"/>
    <property type="match status" value="1"/>
</dbReference>
<feature type="binding site" evidence="13">
    <location>
        <begin position="246"/>
        <end position="247"/>
    </location>
    <ligand>
        <name>FMN</name>
        <dbReference type="ChEBI" id="CHEBI:58210"/>
    </ligand>
</feature>
<dbReference type="GO" id="GO:0002058">
    <property type="term" value="F:uracil binding"/>
    <property type="evidence" value="ECO:0007669"/>
    <property type="project" value="TreeGrafter"/>
</dbReference>
<dbReference type="PIRSF" id="PIRSF000164">
    <property type="entry name" value="DHO_oxidase"/>
    <property type="match status" value="1"/>
</dbReference>
<dbReference type="InterPro" id="IPR024920">
    <property type="entry name" value="Dihydroorotate_DH_1"/>
</dbReference>
<dbReference type="SUPFAM" id="SSF51395">
    <property type="entry name" value="FMN-linked oxidoreductases"/>
    <property type="match status" value="1"/>
</dbReference>
<comment type="cofactor">
    <cofactor evidence="13">
        <name>FMN</name>
        <dbReference type="ChEBI" id="CHEBI:58210"/>
    </cofactor>
    <text evidence="13">Binds 1 FMN per subunit.</text>
</comment>
<dbReference type="RefSeq" id="WP_094723518.1">
    <property type="nucleotide sequence ID" value="NZ_MWWS01000009.1"/>
</dbReference>
<dbReference type="InterPro" id="IPR013785">
    <property type="entry name" value="Aldolase_TIM"/>
</dbReference>
<comment type="function">
    <text evidence="11">Involved in pyrimidine base degradation. Catalyzes physiologically the reduction of uracil to 5,6-dihydrouracil (DHU) by using NADH as a specific cosubstrate. It also catalyzes the reverse reaction and the reduction of thymine to 5,6-dihydrothymine (DHT).</text>
</comment>
<evidence type="ECO:0000313" key="16">
    <source>
        <dbReference type="Proteomes" id="UP000216004"/>
    </source>
</evidence>
<comment type="caution">
    <text evidence="13">Lacks conserved residue(s) required for the propagation of feature annotation.</text>
</comment>
<comment type="similarity">
    <text evidence="3 13">Belongs to the dihydroorotate dehydrogenase family. Type 1 subfamily.</text>
</comment>
<keyword evidence="4 13" id="KW-0963">Cytoplasm</keyword>
<dbReference type="PROSITE" id="PS00912">
    <property type="entry name" value="DHODEHASE_2"/>
    <property type="match status" value="1"/>
</dbReference>
<dbReference type="InterPro" id="IPR001295">
    <property type="entry name" value="Dihydroorotate_DH_CS"/>
</dbReference>
<dbReference type="GO" id="GO:0050661">
    <property type="term" value="F:NADP binding"/>
    <property type="evidence" value="ECO:0007669"/>
    <property type="project" value="TreeGrafter"/>
</dbReference>
<feature type="binding site" evidence="13">
    <location>
        <begin position="46"/>
        <end position="47"/>
    </location>
    <ligand>
        <name>FMN</name>
        <dbReference type="ChEBI" id="CHEBI:58210"/>
    </ligand>
</feature>
<dbReference type="GO" id="GO:0006207">
    <property type="term" value="P:'de novo' pyrimidine nucleobase biosynthetic process"/>
    <property type="evidence" value="ECO:0007669"/>
    <property type="project" value="InterPro"/>
</dbReference>
<evidence type="ECO:0000256" key="3">
    <source>
        <dbReference type="ARBA" id="ARBA00008008"/>
    </source>
</evidence>
<dbReference type="InterPro" id="IPR005720">
    <property type="entry name" value="Dihydroorotate_DH_cat"/>
</dbReference>
<accession>A0A261EP50</accession>
<dbReference type="GO" id="GO:0004159">
    <property type="term" value="F:dihydropyrimidine dehydrogenase (NAD+) activity"/>
    <property type="evidence" value="ECO:0007669"/>
    <property type="project" value="UniProtKB-EC"/>
</dbReference>
<dbReference type="GO" id="GO:0004152">
    <property type="term" value="F:dihydroorotate dehydrogenase activity"/>
    <property type="evidence" value="ECO:0007669"/>
    <property type="project" value="UniProtKB-UniRule"/>
</dbReference>
<dbReference type="PANTHER" id="PTHR43073:SF2">
    <property type="entry name" value="DIHYDROPYRIMIDINE DEHYDROGENASE [NADP(+)]"/>
    <property type="match status" value="1"/>
</dbReference>
<dbReference type="InterPro" id="IPR049622">
    <property type="entry name" value="Dihydroorotate_DH_I"/>
</dbReference>
<keyword evidence="16" id="KW-1185">Reference proteome</keyword>
<dbReference type="NCBIfam" id="NF005574">
    <property type="entry name" value="PRK07259.1"/>
    <property type="match status" value="1"/>
</dbReference>
<dbReference type="FunFam" id="3.20.20.70:FF:000027">
    <property type="entry name" value="Dihydropyrimidine dehydrogenase [NADP(+)]"/>
    <property type="match status" value="1"/>
</dbReference>
<evidence type="ECO:0000256" key="11">
    <source>
        <dbReference type="ARBA" id="ARBA00049578"/>
    </source>
</evidence>
<dbReference type="PROSITE" id="PS50007">
    <property type="entry name" value="PIPLC_X_DOMAIN"/>
    <property type="match status" value="1"/>
</dbReference>
<dbReference type="Gene3D" id="3.20.20.70">
    <property type="entry name" value="Aldolase class I"/>
    <property type="match status" value="1"/>
</dbReference>
<feature type="binding site" evidence="13">
    <location>
        <position position="21"/>
    </location>
    <ligand>
        <name>FMN</name>
        <dbReference type="ChEBI" id="CHEBI:58210"/>
    </ligand>
</feature>
<dbReference type="GO" id="GO:0005737">
    <property type="term" value="C:cytoplasm"/>
    <property type="evidence" value="ECO:0007669"/>
    <property type="project" value="UniProtKB-SubCell"/>
</dbReference>
<dbReference type="CDD" id="cd04740">
    <property type="entry name" value="DHOD_1B_like"/>
    <property type="match status" value="1"/>
</dbReference>
<evidence type="ECO:0000256" key="4">
    <source>
        <dbReference type="ARBA" id="ARBA00022490"/>
    </source>
</evidence>
<comment type="caution">
    <text evidence="15">The sequence shown here is derived from an EMBL/GenBank/DDBJ whole genome shotgun (WGS) entry which is preliminary data.</text>
</comment>
<reference evidence="15 16" key="1">
    <citation type="journal article" date="2017" name="BMC Genomics">
        <title>Comparative genomic and phylogenomic analyses of the Bifidobacteriaceae family.</title>
        <authorList>
            <person name="Lugli G.A."/>
            <person name="Milani C."/>
            <person name="Turroni F."/>
            <person name="Duranti S."/>
            <person name="Mancabelli L."/>
            <person name="Mangifesta M."/>
            <person name="Ferrario C."/>
            <person name="Modesto M."/>
            <person name="Mattarelli P."/>
            <person name="Jiri K."/>
            <person name="van Sinderen D."/>
            <person name="Ventura M."/>
        </authorList>
    </citation>
    <scope>NUCLEOTIDE SEQUENCE [LARGE SCALE GENOMIC DNA]</scope>
    <source>
        <strain evidence="15 16">DSM 22924</strain>
    </source>
</reference>
<comment type="subunit">
    <text evidence="12">Heterotetramer of 2 PreA and 2 PreT subunits.</text>
</comment>
<feature type="binding site" evidence="13">
    <location>
        <position position="46"/>
    </location>
    <ligand>
        <name>substrate</name>
    </ligand>
</feature>
<protein>
    <recommendedName>
        <fullName evidence="13">Dihydroorotate dehydrogenase</fullName>
        <shortName evidence="13">DHOD</shortName>
        <shortName evidence="13">DHODase</shortName>
        <shortName evidence="13">DHOdehase</shortName>
        <ecNumber evidence="13">1.3.-.-</ecNumber>
    </recommendedName>
</protein>
<dbReference type="PANTHER" id="PTHR43073">
    <property type="entry name" value="DIHYDROPYRIMIDINE DEHYDROGENASE [NADP(+)]"/>
    <property type="match status" value="1"/>
</dbReference>
<feature type="binding site" evidence="13">
    <location>
        <begin position="70"/>
        <end position="74"/>
    </location>
    <ligand>
        <name>substrate</name>
    </ligand>
</feature>
<dbReference type="EMBL" id="MWWS01000009">
    <property type="protein sequence ID" value="OZG48637.1"/>
    <property type="molecule type" value="Genomic_DNA"/>
</dbReference>
<dbReference type="AlphaFoldDB" id="A0A261EP50"/>
<keyword evidence="5 13" id="KW-0285">Flavoprotein</keyword>
<keyword evidence="6 13" id="KW-0288">FMN</keyword>
<evidence type="ECO:0000259" key="14">
    <source>
        <dbReference type="Pfam" id="PF01180"/>
    </source>
</evidence>
<evidence type="ECO:0000256" key="9">
    <source>
        <dbReference type="ARBA" id="ARBA00047685"/>
    </source>
</evidence>
<comment type="pathway">
    <text evidence="2 13">Pyrimidine metabolism; UMP biosynthesis via de novo pathway.</text>
</comment>
<evidence type="ECO:0000256" key="12">
    <source>
        <dbReference type="ARBA" id="ARBA00049714"/>
    </source>
</evidence>
<evidence type="ECO:0000256" key="8">
    <source>
        <dbReference type="ARBA" id="ARBA00023002"/>
    </source>
</evidence>
<organism evidence="15 16">
    <name type="scientific">Bombiscardovia coagulans</name>
    <dbReference type="NCBI Taxonomy" id="686666"/>
    <lineage>
        <taxon>Bacteria</taxon>
        <taxon>Bacillati</taxon>
        <taxon>Actinomycetota</taxon>
        <taxon>Actinomycetes</taxon>
        <taxon>Bifidobacteriales</taxon>
        <taxon>Bifidobacteriaceae</taxon>
        <taxon>Bombiscardovia</taxon>
    </lineage>
</organism>
<feature type="domain" description="Dihydroorotate dehydrogenase catalytic" evidence="14">
    <location>
        <begin position="5"/>
        <end position="288"/>
    </location>
</feature>
<feature type="binding site" evidence="13">
    <location>
        <position position="130"/>
    </location>
    <ligand>
        <name>substrate</name>
    </ligand>
</feature>
<dbReference type="InterPro" id="IPR033888">
    <property type="entry name" value="DHOD_1B"/>
</dbReference>
<keyword evidence="8 13" id="KW-0560">Oxidoreductase</keyword>
<dbReference type="HAMAP" id="MF_00224">
    <property type="entry name" value="DHO_dh_type1"/>
    <property type="match status" value="1"/>
</dbReference>
<feature type="active site" description="Nucleophile" evidence="13">
    <location>
        <position position="133"/>
    </location>
</feature>
<comment type="catalytic activity">
    <reaction evidence="9">
        <text>5,6-dihydrothymine + NAD(+) = thymine + NADH + H(+)</text>
        <dbReference type="Rhea" id="RHEA:28791"/>
        <dbReference type="ChEBI" id="CHEBI:15378"/>
        <dbReference type="ChEBI" id="CHEBI:17821"/>
        <dbReference type="ChEBI" id="CHEBI:27468"/>
        <dbReference type="ChEBI" id="CHEBI:57540"/>
        <dbReference type="ChEBI" id="CHEBI:57945"/>
        <dbReference type="EC" id="1.3.1.1"/>
    </reaction>
</comment>
<comment type="catalytic activity">
    <reaction evidence="13">
        <text>(S)-dihydroorotate + A = orotate + AH2</text>
        <dbReference type="Rhea" id="RHEA:18073"/>
        <dbReference type="ChEBI" id="CHEBI:13193"/>
        <dbReference type="ChEBI" id="CHEBI:17499"/>
        <dbReference type="ChEBI" id="CHEBI:30839"/>
        <dbReference type="ChEBI" id="CHEBI:30864"/>
    </reaction>
</comment>
<feature type="binding site" evidence="13">
    <location>
        <position position="130"/>
    </location>
    <ligand>
        <name>FMN</name>
        <dbReference type="ChEBI" id="CHEBI:58210"/>
    </ligand>
</feature>